<keyword evidence="1" id="KW-0732">Signal</keyword>
<reference evidence="2" key="1">
    <citation type="submission" date="2018-01" db="EMBL/GenBank/DDBJ databases">
        <title>An insight into the sialome of Amazonian anophelines.</title>
        <authorList>
            <person name="Ribeiro J.M."/>
            <person name="Scarpassa V."/>
            <person name="Calvo E."/>
        </authorList>
    </citation>
    <scope>NUCLEOTIDE SEQUENCE</scope>
</reference>
<evidence type="ECO:0000313" key="2">
    <source>
        <dbReference type="EMBL" id="MBW71167.1"/>
    </source>
</evidence>
<feature type="signal peptide" evidence="1">
    <location>
        <begin position="1"/>
        <end position="24"/>
    </location>
</feature>
<evidence type="ECO:0000256" key="1">
    <source>
        <dbReference type="SAM" id="SignalP"/>
    </source>
</evidence>
<organism evidence="2">
    <name type="scientific">Anopheles darlingi</name>
    <name type="common">Mosquito</name>
    <dbReference type="NCBI Taxonomy" id="43151"/>
    <lineage>
        <taxon>Eukaryota</taxon>
        <taxon>Metazoa</taxon>
        <taxon>Ecdysozoa</taxon>
        <taxon>Arthropoda</taxon>
        <taxon>Hexapoda</taxon>
        <taxon>Insecta</taxon>
        <taxon>Pterygota</taxon>
        <taxon>Neoptera</taxon>
        <taxon>Endopterygota</taxon>
        <taxon>Diptera</taxon>
        <taxon>Nematocera</taxon>
        <taxon>Culicoidea</taxon>
        <taxon>Culicidae</taxon>
        <taxon>Anophelinae</taxon>
        <taxon>Anopheles</taxon>
    </lineage>
</organism>
<proteinExistence type="predicted"/>
<dbReference type="AlphaFoldDB" id="A0A2M4D0T0"/>
<protein>
    <submittedName>
        <fullName evidence="2">Putative secreted protein</fullName>
    </submittedName>
</protein>
<feature type="chain" id="PRO_5014688845" evidence="1">
    <location>
        <begin position="25"/>
        <end position="66"/>
    </location>
</feature>
<name>A0A2M4D0T0_ANODA</name>
<accession>A0A2M4D0T0</accession>
<dbReference type="EMBL" id="GGFL01006989">
    <property type="protein sequence ID" value="MBW71167.1"/>
    <property type="molecule type" value="Transcribed_RNA"/>
</dbReference>
<sequence>MKPMMVRSIIVYIVVVLLLHRAIQKRGREGGFRVATVVHSLLRKNVLFGLRSTETQLFANCAELRV</sequence>